<organism evidence="7 8">
    <name type="scientific">Silvibacterium bohemicum</name>
    <dbReference type="NCBI Taxonomy" id="1577686"/>
    <lineage>
        <taxon>Bacteria</taxon>
        <taxon>Pseudomonadati</taxon>
        <taxon>Acidobacteriota</taxon>
        <taxon>Terriglobia</taxon>
        <taxon>Terriglobales</taxon>
        <taxon>Acidobacteriaceae</taxon>
        <taxon>Silvibacterium</taxon>
    </lineage>
</organism>
<dbReference type="AlphaFoldDB" id="A0A841JUN8"/>
<evidence type="ECO:0000313" key="7">
    <source>
        <dbReference type="EMBL" id="MBB6143469.1"/>
    </source>
</evidence>
<dbReference type="RefSeq" id="WP_050062448.1">
    <property type="nucleotide sequence ID" value="NZ_JACHEK010000002.1"/>
</dbReference>
<dbReference type="EC" id="1.8.4.11" evidence="4"/>
<dbReference type="NCBIfam" id="TIGR00401">
    <property type="entry name" value="msrA"/>
    <property type="match status" value="1"/>
</dbReference>
<proteinExistence type="inferred from homology"/>
<comment type="catalytic activity">
    <reaction evidence="2 4">
        <text>L-methionyl-[protein] + [thioredoxin]-disulfide + H2O = L-methionyl-(S)-S-oxide-[protein] + [thioredoxin]-dithiol</text>
        <dbReference type="Rhea" id="RHEA:14217"/>
        <dbReference type="Rhea" id="RHEA-COMP:10698"/>
        <dbReference type="Rhea" id="RHEA-COMP:10700"/>
        <dbReference type="Rhea" id="RHEA-COMP:12313"/>
        <dbReference type="Rhea" id="RHEA-COMP:12315"/>
        <dbReference type="ChEBI" id="CHEBI:15377"/>
        <dbReference type="ChEBI" id="CHEBI:16044"/>
        <dbReference type="ChEBI" id="CHEBI:29950"/>
        <dbReference type="ChEBI" id="CHEBI:44120"/>
        <dbReference type="ChEBI" id="CHEBI:50058"/>
        <dbReference type="EC" id="1.8.4.11"/>
    </reaction>
</comment>
<dbReference type="PANTHER" id="PTHR43774:SF1">
    <property type="entry name" value="PEPTIDE METHIONINE SULFOXIDE REDUCTASE MSRA 2"/>
    <property type="match status" value="1"/>
</dbReference>
<dbReference type="Proteomes" id="UP000538666">
    <property type="component" value="Unassembled WGS sequence"/>
</dbReference>
<dbReference type="SUPFAM" id="SSF55068">
    <property type="entry name" value="Peptide methionine sulfoxide reductase"/>
    <property type="match status" value="1"/>
</dbReference>
<feature type="active site" evidence="4">
    <location>
        <position position="56"/>
    </location>
</feature>
<reference evidence="7 8" key="1">
    <citation type="submission" date="2020-08" db="EMBL/GenBank/DDBJ databases">
        <title>Genomic Encyclopedia of Type Strains, Phase IV (KMG-IV): sequencing the most valuable type-strain genomes for metagenomic binning, comparative biology and taxonomic classification.</title>
        <authorList>
            <person name="Goeker M."/>
        </authorList>
    </citation>
    <scope>NUCLEOTIDE SEQUENCE [LARGE SCALE GENOMIC DNA]</scope>
    <source>
        <strain evidence="7 8">DSM 103733</strain>
    </source>
</reference>
<comment type="caution">
    <text evidence="7">The sequence shown here is derived from an EMBL/GenBank/DDBJ whole genome shotgun (WGS) entry which is preliminary data.</text>
</comment>
<feature type="domain" description="Peptide methionine sulphoxide reductase MsrA" evidence="6">
    <location>
        <begin position="49"/>
        <end position="201"/>
    </location>
</feature>
<sequence length="227" mass="24956">MPLVSKLRNQVVTLITALALAPIALAAGHPAVPAPKADVNLSAKPAKETAIFAGGCFWGTQSVFERVKGVVDTTVGYSGGSASTATYDQVSSETTGHAESVKVVYDPSKITYGELLRIFFSVAHDPTQVNRQGPDVGSSYRSVIFYSNEDQRRISMAYISQLNDAHIFPRPIATQVVPLKAFYDAESYHQDYALHNPDNPYIQVCDRPRIEALKEQFPELFKDYRGK</sequence>
<dbReference type="Pfam" id="PF01625">
    <property type="entry name" value="PMSR"/>
    <property type="match status" value="1"/>
</dbReference>
<accession>A0A841JUN8</accession>
<dbReference type="PANTHER" id="PTHR43774">
    <property type="entry name" value="PEPTIDE METHIONINE SULFOXIDE REDUCTASE"/>
    <property type="match status" value="1"/>
</dbReference>
<dbReference type="InterPro" id="IPR036509">
    <property type="entry name" value="Met_Sox_Rdtase_MsrA_sf"/>
</dbReference>
<protein>
    <recommendedName>
        <fullName evidence="4">Peptide methionine sulfoxide reductase MsrA</fullName>
        <shortName evidence="4">Protein-methionine-S-oxide reductase</shortName>
        <ecNumber evidence="4">1.8.4.11</ecNumber>
    </recommendedName>
    <alternativeName>
        <fullName evidence="4">Peptide-methionine (S)-S-oxide reductase</fullName>
        <shortName evidence="4">Peptide Met(O) reductase</shortName>
    </alternativeName>
</protein>
<dbReference type="GO" id="GO:0008113">
    <property type="term" value="F:peptide-methionine (S)-S-oxide reductase activity"/>
    <property type="evidence" value="ECO:0007669"/>
    <property type="project" value="UniProtKB-UniRule"/>
</dbReference>
<name>A0A841JUN8_9BACT</name>
<dbReference type="OrthoDB" id="4174719at2"/>
<dbReference type="EMBL" id="JACHEK010000002">
    <property type="protein sequence ID" value="MBB6143469.1"/>
    <property type="molecule type" value="Genomic_DNA"/>
</dbReference>
<dbReference type="Gene3D" id="3.30.1060.10">
    <property type="entry name" value="Peptide methionine sulphoxide reductase MsrA"/>
    <property type="match status" value="1"/>
</dbReference>
<evidence type="ECO:0000256" key="1">
    <source>
        <dbReference type="ARBA" id="ARBA00023002"/>
    </source>
</evidence>
<evidence type="ECO:0000259" key="6">
    <source>
        <dbReference type="Pfam" id="PF01625"/>
    </source>
</evidence>
<evidence type="ECO:0000256" key="4">
    <source>
        <dbReference type="HAMAP-Rule" id="MF_01401"/>
    </source>
</evidence>
<comment type="similarity">
    <text evidence="4">Belongs to the MsrA Met sulfoxide reductase family.</text>
</comment>
<evidence type="ECO:0000256" key="5">
    <source>
        <dbReference type="SAM" id="SignalP"/>
    </source>
</evidence>
<evidence type="ECO:0000256" key="3">
    <source>
        <dbReference type="ARBA" id="ARBA00048782"/>
    </source>
</evidence>
<feature type="signal peptide" evidence="5">
    <location>
        <begin position="1"/>
        <end position="26"/>
    </location>
</feature>
<comment type="function">
    <text evidence="4">Has an important function as a repair enzyme for proteins that have been inactivated by oxidation. Catalyzes the reversible oxidation-reduction of methionine sulfoxide in proteins to methionine.</text>
</comment>
<dbReference type="HAMAP" id="MF_01401">
    <property type="entry name" value="MsrA"/>
    <property type="match status" value="1"/>
</dbReference>
<keyword evidence="8" id="KW-1185">Reference proteome</keyword>
<keyword evidence="1 4" id="KW-0560">Oxidoreductase</keyword>
<dbReference type="InterPro" id="IPR002569">
    <property type="entry name" value="Met_Sox_Rdtase_MsrA_dom"/>
</dbReference>
<keyword evidence="5" id="KW-0732">Signal</keyword>
<evidence type="ECO:0000256" key="2">
    <source>
        <dbReference type="ARBA" id="ARBA00047806"/>
    </source>
</evidence>
<gene>
    <name evidence="4" type="primary">msrA</name>
    <name evidence="7" type="ORF">HNQ77_001413</name>
</gene>
<feature type="chain" id="PRO_5032403203" description="Peptide methionine sulfoxide reductase MsrA" evidence="5">
    <location>
        <begin position="27"/>
        <end position="227"/>
    </location>
</feature>
<comment type="catalytic activity">
    <reaction evidence="3 4">
        <text>[thioredoxin]-disulfide + L-methionine + H2O = L-methionine (S)-S-oxide + [thioredoxin]-dithiol</text>
        <dbReference type="Rhea" id="RHEA:19993"/>
        <dbReference type="Rhea" id="RHEA-COMP:10698"/>
        <dbReference type="Rhea" id="RHEA-COMP:10700"/>
        <dbReference type="ChEBI" id="CHEBI:15377"/>
        <dbReference type="ChEBI" id="CHEBI:29950"/>
        <dbReference type="ChEBI" id="CHEBI:50058"/>
        <dbReference type="ChEBI" id="CHEBI:57844"/>
        <dbReference type="ChEBI" id="CHEBI:58772"/>
        <dbReference type="EC" id="1.8.4.11"/>
    </reaction>
</comment>
<evidence type="ECO:0000313" key="8">
    <source>
        <dbReference type="Proteomes" id="UP000538666"/>
    </source>
</evidence>